<proteinExistence type="inferred from homology"/>
<dbReference type="GO" id="GO:0005886">
    <property type="term" value="C:plasma membrane"/>
    <property type="evidence" value="ECO:0007669"/>
    <property type="project" value="UniProtKB-SubCell"/>
</dbReference>
<dbReference type="Proteomes" id="UP000035268">
    <property type="component" value="Chromosome"/>
</dbReference>
<dbReference type="FunFam" id="3.40.50.300:FF:000016">
    <property type="entry name" value="Oligopeptide ABC transporter ATP-binding component"/>
    <property type="match status" value="1"/>
</dbReference>
<evidence type="ECO:0000313" key="9">
    <source>
        <dbReference type="EMBL" id="AKJ65391.1"/>
    </source>
</evidence>
<sequence>MAAGTPLLEVEDLRVTFSQAGAATRAVDGISFSVGRGETVALVGESGSGKSVTALALGGLVPPPGRVEAGRIRLGDQRLEHTNERELSRMRGNRLAYIFQEPAMALNPVFRIGWQIAEAIKLHRRDVAVRPEIERLLERVRLPSRVRRAYPHELSGGMQQRAMLAMALACDPELLVADEPTTALDVTVQEEILKLLVRLRGETGMSILLITHNFGLVSGIAERLYVMNAGRIVEHGPTGEVLRHPRDAYTRRLIDAIPRLHPAGE</sequence>
<keyword evidence="7" id="KW-0472">Membrane</keyword>
<dbReference type="SMART" id="SM00382">
    <property type="entry name" value="AAA"/>
    <property type="match status" value="1"/>
</dbReference>
<organism evidence="9 10">
    <name type="scientific">Kiritimatiella glycovorans</name>
    <dbReference type="NCBI Taxonomy" id="1307763"/>
    <lineage>
        <taxon>Bacteria</taxon>
        <taxon>Pseudomonadati</taxon>
        <taxon>Kiritimatiellota</taxon>
        <taxon>Kiritimatiellia</taxon>
        <taxon>Kiritimatiellales</taxon>
        <taxon>Kiritimatiellaceae</taxon>
        <taxon>Kiritimatiella</taxon>
    </lineage>
</organism>
<dbReference type="Gene3D" id="3.40.50.300">
    <property type="entry name" value="P-loop containing nucleotide triphosphate hydrolases"/>
    <property type="match status" value="1"/>
</dbReference>
<evidence type="ECO:0000256" key="5">
    <source>
        <dbReference type="ARBA" id="ARBA00022741"/>
    </source>
</evidence>
<comment type="similarity">
    <text evidence="2">Belongs to the ABC transporter superfamily.</text>
</comment>
<dbReference type="InterPro" id="IPR050388">
    <property type="entry name" value="ABC_Ni/Peptide_Import"/>
</dbReference>
<accession>A0A0G3EG22</accession>
<evidence type="ECO:0000256" key="4">
    <source>
        <dbReference type="ARBA" id="ARBA00022475"/>
    </source>
</evidence>
<evidence type="ECO:0000259" key="8">
    <source>
        <dbReference type="PROSITE" id="PS50893"/>
    </source>
</evidence>
<dbReference type="GO" id="GO:0005524">
    <property type="term" value="F:ATP binding"/>
    <property type="evidence" value="ECO:0007669"/>
    <property type="project" value="UniProtKB-KW"/>
</dbReference>
<dbReference type="InterPro" id="IPR027417">
    <property type="entry name" value="P-loop_NTPase"/>
</dbReference>
<keyword evidence="5" id="KW-0547">Nucleotide-binding</keyword>
<reference evidence="9 10" key="2">
    <citation type="journal article" date="2016" name="ISME J.">
        <title>Characterization of the first cultured representative of Verrucomicrobia subdivision 5 indicates the proposal of a novel phylum.</title>
        <authorList>
            <person name="Spring S."/>
            <person name="Bunk B."/>
            <person name="Sproer C."/>
            <person name="Schumann P."/>
            <person name="Rohde M."/>
            <person name="Tindall B.J."/>
            <person name="Klenk H.P."/>
        </authorList>
    </citation>
    <scope>NUCLEOTIDE SEQUENCE [LARGE SCALE GENOMIC DNA]</scope>
    <source>
        <strain evidence="9 10">L21-Fru-AB</strain>
    </source>
</reference>
<dbReference type="PANTHER" id="PTHR43297">
    <property type="entry name" value="OLIGOPEPTIDE TRANSPORT ATP-BINDING PROTEIN APPD"/>
    <property type="match status" value="1"/>
</dbReference>
<dbReference type="OrthoDB" id="9802264at2"/>
<dbReference type="AlphaFoldDB" id="A0A0G3EG22"/>
<dbReference type="InterPro" id="IPR003439">
    <property type="entry name" value="ABC_transporter-like_ATP-bd"/>
</dbReference>
<dbReference type="KEGG" id="vbl:L21SP4_02164"/>
<keyword evidence="3" id="KW-0813">Transport</keyword>
<evidence type="ECO:0000256" key="3">
    <source>
        <dbReference type="ARBA" id="ARBA00022448"/>
    </source>
</evidence>
<evidence type="ECO:0000256" key="6">
    <source>
        <dbReference type="ARBA" id="ARBA00022840"/>
    </source>
</evidence>
<dbReference type="PROSITE" id="PS00211">
    <property type="entry name" value="ABC_TRANSPORTER_1"/>
    <property type="match status" value="1"/>
</dbReference>
<name>A0A0G3EG22_9BACT</name>
<evidence type="ECO:0000256" key="7">
    <source>
        <dbReference type="ARBA" id="ARBA00023136"/>
    </source>
</evidence>
<dbReference type="PANTHER" id="PTHR43297:SF2">
    <property type="entry name" value="DIPEPTIDE TRANSPORT ATP-BINDING PROTEIN DPPD"/>
    <property type="match status" value="1"/>
</dbReference>
<protein>
    <submittedName>
        <fullName evidence="9">Peptide ABC transporter ATP-binding protein</fullName>
    </submittedName>
</protein>
<dbReference type="GO" id="GO:0016887">
    <property type="term" value="F:ATP hydrolysis activity"/>
    <property type="evidence" value="ECO:0007669"/>
    <property type="project" value="InterPro"/>
</dbReference>
<comment type="subcellular location">
    <subcellularLocation>
        <location evidence="1">Cell inner membrane</location>
        <topology evidence="1">Peripheral membrane protein</topology>
    </subcellularLocation>
</comment>
<dbReference type="RefSeq" id="WP_052882627.1">
    <property type="nucleotide sequence ID" value="NZ_CP010904.1"/>
</dbReference>
<evidence type="ECO:0000313" key="10">
    <source>
        <dbReference type="Proteomes" id="UP000035268"/>
    </source>
</evidence>
<reference evidence="10" key="1">
    <citation type="submission" date="2015-02" db="EMBL/GenBank/DDBJ databases">
        <title>Description and complete genome sequence of the first cultured representative of the subdivision 5 of the Verrucomicrobia phylum.</title>
        <authorList>
            <person name="Spring S."/>
            <person name="Bunk B."/>
            <person name="Sproer C."/>
            <person name="Klenk H.-P."/>
        </authorList>
    </citation>
    <scope>NUCLEOTIDE SEQUENCE [LARGE SCALE GENOMIC DNA]</scope>
    <source>
        <strain evidence="10">L21-Fru-AB</strain>
    </source>
</reference>
<keyword evidence="6 9" id="KW-0067">ATP-binding</keyword>
<dbReference type="PROSITE" id="PS50893">
    <property type="entry name" value="ABC_TRANSPORTER_2"/>
    <property type="match status" value="1"/>
</dbReference>
<evidence type="ECO:0000256" key="2">
    <source>
        <dbReference type="ARBA" id="ARBA00005417"/>
    </source>
</evidence>
<dbReference type="CDD" id="cd03257">
    <property type="entry name" value="ABC_NikE_OppD_transporters"/>
    <property type="match status" value="1"/>
</dbReference>
<keyword evidence="10" id="KW-1185">Reference proteome</keyword>
<keyword evidence="4" id="KW-1003">Cell membrane</keyword>
<dbReference type="InterPro" id="IPR003593">
    <property type="entry name" value="AAA+_ATPase"/>
</dbReference>
<dbReference type="InterPro" id="IPR017871">
    <property type="entry name" value="ABC_transporter-like_CS"/>
</dbReference>
<dbReference type="SUPFAM" id="SSF52540">
    <property type="entry name" value="P-loop containing nucleoside triphosphate hydrolases"/>
    <property type="match status" value="1"/>
</dbReference>
<feature type="domain" description="ABC transporter" evidence="8">
    <location>
        <begin position="8"/>
        <end position="254"/>
    </location>
</feature>
<dbReference type="EMBL" id="CP010904">
    <property type="protein sequence ID" value="AKJ65391.1"/>
    <property type="molecule type" value="Genomic_DNA"/>
</dbReference>
<dbReference type="Pfam" id="PF00005">
    <property type="entry name" value="ABC_tran"/>
    <property type="match status" value="1"/>
</dbReference>
<gene>
    <name evidence="9" type="ORF">L21SP4_02164</name>
</gene>
<evidence type="ECO:0000256" key="1">
    <source>
        <dbReference type="ARBA" id="ARBA00004417"/>
    </source>
</evidence>
<dbReference type="STRING" id="1307763.L21SP4_02164"/>